<keyword evidence="2" id="KW-1185">Reference proteome</keyword>
<reference evidence="2" key="1">
    <citation type="journal article" date="2022" name="Mol. Ecol. Resour.">
        <title>The genomes of chicory, endive, great burdock and yacon provide insights into Asteraceae palaeo-polyploidization history and plant inulin production.</title>
        <authorList>
            <person name="Fan W."/>
            <person name="Wang S."/>
            <person name="Wang H."/>
            <person name="Wang A."/>
            <person name="Jiang F."/>
            <person name="Liu H."/>
            <person name="Zhao H."/>
            <person name="Xu D."/>
            <person name="Zhang Y."/>
        </authorList>
    </citation>
    <scope>NUCLEOTIDE SEQUENCE [LARGE SCALE GENOMIC DNA]</scope>
    <source>
        <strain evidence="2">cv. Yunnan</strain>
    </source>
</reference>
<sequence>MSEESGVAEFTVRENGKECDELENKSGQNIEFSPDNDGHEELLAAESAIVNNPSLALSSPLLEANGTSFWFLSDIDIYPI</sequence>
<evidence type="ECO:0000313" key="2">
    <source>
        <dbReference type="Proteomes" id="UP001056120"/>
    </source>
</evidence>
<dbReference type="Proteomes" id="UP001056120">
    <property type="component" value="Linkage Group LG24"/>
</dbReference>
<gene>
    <name evidence="1" type="ORF">L1987_70081</name>
</gene>
<organism evidence="1 2">
    <name type="scientific">Smallanthus sonchifolius</name>
    <dbReference type="NCBI Taxonomy" id="185202"/>
    <lineage>
        <taxon>Eukaryota</taxon>
        <taxon>Viridiplantae</taxon>
        <taxon>Streptophyta</taxon>
        <taxon>Embryophyta</taxon>
        <taxon>Tracheophyta</taxon>
        <taxon>Spermatophyta</taxon>
        <taxon>Magnoliopsida</taxon>
        <taxon>eudicotyledons</taxon>
        <taxon>Gunneridae</taxon>
        <taxon>Pentapetalae</taxon>
        <taxon>asterids</taxon>
        <taxon>campanulids</taxon>
        <taxon>Asterales</taxon>
        <taxon>Asteraceae</taxon>
        <taxon>Asteroideae</taxon>
        <taxon>Heliantheae alliance</taxon>
        <taxon>Millerieae</taxon>
        <taxon>Smallanthus</taxon>
    </lineage>
</organism>
<proteinExistence type="predicted"/>
<accession>A0ACB9AN04</accession>
<evidence type="ECO:0000313" key="1">
    <source>
        <dbReference type="EMBL" id="KAI3711542.1"/>
    </source>
</evidence>
<reference evidence="1 2" key="2">
    <citation type="journal article" date="2022" name="Mol. Ecol. Resour.">
        <title>The genomes of chicory, endive, great burdock and yacon provide insights into Asteraceae paleo-polyploidization history and plant inulin production.</title>
        <authorList>
            <person name="Fan W."/>
            <person name="Wang S."/>
            <person name="Wang H."/>
            <person name="Wang A."/>
            <person name="Jiang F."/>
            <person name="Liu H."/>
            <person name="Zhao H."/>
            <person name="Xu D."/>
            <person name="Zhang Y."/>
        </authorList>
    </citation>
    <scope>NUCLEOTIDE SEQUENCE [LARGE SCALE GENOMIC DNA]</scope>
    <source>
        <strain evidence="2">cv. Yunnan</strain>
        <tissue evidence="1">Leaves</tissue>
    </source>
</reference>
<comment type="caution">
    <text evidence="1">The sequence shown here is derived from an EMBL/GenBank/DDBJ whole genome shotgun (WGS) entry which is preliminary data.</text>
</comment>
<name>A0ACB9AN04_9ASTR</name>
<protein>
    <submittedName>
        <fullName evidence="1">Uncharacterized protein</fullName>
    </submittedName>
</protein>
<dbReference type="EMBL" id="CM042041">
    <property type="protein sequence ID" value="KAI3711542.1"/>
    <property type="molecule type" value="Genomic_DNA"/>
</dbReference>